<dbReference type="InterPro" id="IPR027417">
    <property type="entry name" value="P-loop_NTPase"/>
</dbReference>
<dbReference type="GO" id="GO:0043531">
    <property type="term" value="F:ADP binding"/>
    <property type="evidence" value="ECO:0007669"/>
    <property type="project" value="InterPro"/>
</dbReference>
<proteinExistence type="predicted"/>
<dbReference type="Proteomes" id="UP000316628">
    <property type="component" value="Unassembled WGS sequence"/>
</dbReference>
<evidence type="ECO:0000313" key="4">
    <source>
        <dbReference type="Proteomes" id="UP000316628"/>
    </source>
</evidence>
<dbReference type="AlphaFoldDB" id="A0A543J5P8"/>
<dbReference type="Pfam" id="PF13424">
    <property type="entry name" value="TPR_12"/>
    <property type="match status" value="1"/>
</dbReference>
<dbReference type="NCBIfam" id="NF040586">
    <property type="entry name" value="FxSxx_TPR"/>
    <property type="match status" value="1"/>
</dbReference>
<dbReference type="SUPFAM" id="SSF52540">
    <property type="entry name" value="P-loop containing nucleoside triphosphate hydrolases"/>
    <property type="match status" value="1"/>
</dbReference>
<dbReference type="RefSeq" id="WP_141974938.1">
    <property type="nucleotide sequence ID" value="NZ_VFPP01000001.1"/>
</dbReference>
<evidence type="ECO:0000259" key="2">
    <source>
        <dbReference type="Pfam" id="PF00931"/>
    </source>
</evidence>
<dbReference type="Pfam" id="PF00931">
    <property type="entry name" value="NB-ARC"/>
    <property type="match status" value="1"/>
</dbReference>
<dbReference type="InterPro" id="IPR011990">
    <property type="entry name" value="TPR-like_helical_dom_sf"/>
</dbReference>
<dbReference type="EMBL" id="VFPP01000001">
    <property type="protein sequence ID" value="TQM78156.1"/>
    <property type="molecule type" value="Genomic_DNA"/>
</dbReference>
<organism evidence="3 4">
    <name type="scientific">Saccharothrix saharensis</name>
    <dbReference type="NCBI Taxonomy" id="571190"/>
    <lineage>
        <taxon>Bacteria</taxon>
        <taxon>Bacillati</taxon>
        <taxon>Actinomycetota</taxon>
        <taxon>Actinomycetes</taxon>
        <taxon>Pseudonocardiales</taxon>
        <taxon>Pseudonocardiaceae</taxon>
        <taxon>Saccharothrix</taxon>
    </lineage>
</organism>
<evidence type="ECO:0000256" key="1">
    <source>
        <dbReference type="SAM" id="MobiDB-lite"/>
    </source>
</evidence>
<accession>A0A543J5P8</accession>
<dbReference type="Pfam" id="PF13374">
    <property type="entry name" value="TPR_10"/>
    <property type="match status" value="4"/>
</dbReference>
<keyword evidence="4" id="KW-1185">Reference proteome</keyword>
<feature type="domain" description="NB-ARC" evidence="2">
    <location>
        <begin position="95"/>
        <end position="212"/>
    </location>
</feature>
<reference evidence="3 4" key="1">
    <citation type="submission" date="2019-06" db="EMBL/GenBank/DDBJ databases">
        <title>Sequencing the genomes of 1000 actinobacteria strains.</title>
        <authorList>
            <person name="Klenk H.-P."/>
        </authorList>
    </citation>
    <scope>NUCLEOTIDE SEQUENCE [LARGE SCALE GENOMIC DNA]</scope>
    <source>
        <strain evidence="3 4">DSM 45456</strain>
    </source>
</reference>
<gene>
    <name evidence="3" type="ORF">FHX81_0409</name>
</gene>
<dbReference type="OrthoDB" id="3885120at2"/>
<dbReference type="PANTHER" id="PTHR46082:SF6">
    <property type="entry name" value="AAA+ ATPASE DOMAIN-CONTAINING PROTEIN-RELATED"/>
    <property type="match status" value="1"/>
</dbReference>
<dbReference type="PANTHER" id="PTHR46082">
    <property type="entry name" value="ATP/GTP-BINDING PROTEIN-RELATED"/>
    <property type="match status" value="1"/>
</dbReference>
<dbReference type="InterPro" id="IPR002182">
    <property type="entry name" value="NB-ARC"/>
</dbReference>
<dbReference type="Gene3D" id="1.25.40.10">
    <property type="entry name" value="Tetratricopeptide repeat domain"/>
    <property type="match status" value="2"/>
</dbReference>
<evidence type="ECO:0000313" key="3">
    <source>
        <dbReference type="EMBL" id="TQM78156.1"/>
    </source>
</evidence>
<comment type="caution">
    <text evidence="3">The sequence shown here is derived from an EMBL/GenBank/DDBJ whole genome shotgun (WGS) entry which is preliminary data.</text>
</comment>
<protein>
    <submittedName>
        <fullName evidence="3">Tetratricopeptide repeat protein</fullName>
    </submittedName>
</protein>
<sequence>MTEPDEPDQSPWRPSTVVHGGQGVLAGNGNTQTNVYHQHTTYPARTVTWPVRVGTPPPVDHHYQPRYADTAVAAALAVGDAAVLVGAPTGTGTVVRGQGGVGKSQTAARLAWSLWKDPGLDVAVWVSALSHDAVLTAYTETAKQVLCERHPDIDTRPPQDAARLLRDWLAATDRQWLIVFDDLQDPGDLRDLWPRHHRGGRVVVTTRHRDSALGQGRVVVELDVFTETEAEDYLRGVLPDTDPEDLRGLTRDLGGLPLALAQAAAFINDNPLLTVAGYRERLADRRRTLAELMPATGELPDHHRDTVAATWSLSIEHADTLRPKGLARPVLRLLSLLDPNGTPLTVLTTTAIREHLATVVSRTVTSDDVADALGVLHQLSLATIGSDRSIRMHALLQRAVRDALTDDTTAELALIAATALVEAWPEIDTRDVALAQALRSATTTLHDTTTPALLTPDAHVVLFRAGHSLGDSGQVHAVVTHFARLYEDTTRHLGPDHPATLTTRRHLARWRGEAGDWAGAATEFRTLLDDYRRLLGPDHPATLATRSHLASWRGKAGDWAGAATEFRTLLDDYRRVLGPDHPDTLYTRSHLARWRGQAGDPAGAATEFRTLLDDFRRVLGPGHPDTLTTRNGLASWRGEAGDPAGAATEFRTLLDDRLRVLGPDHPDTLATRIHLARWRGGAGDPAGAATECQELLEDQLRVLGPDHPETLTTRSHLAHWRGEAGDPVGAATELRTLLDDYRRVLGPNHPDTLYTRRHLAHWRGEAGDPVGAATELRTLLDDFHRVLGPGHPYN</sequence>
<name>A0A543J5P8_9PSEU</name>
<dbReference type="InterPro" id="IPR053137">
    <property type="entry name" value="NLR-like"/>
</dbReference>
<feature type="region of interest" description="Disordered" evidence="1">
    <location>
        <begin position="1"/>
        <end position="32"/>
    </location>
</feature>
<dbReference type="SUPFAM" id="SSF48452">
    <property type="entry name" value="TPR-like"/>
    <property type="match status" value="3"/>
</dbReference>
<dbReference type="Gene3D" id="3.40.50.300">
    <property type="entry name" value="P-loop containing nucleotide triphosphate hydrolases"/>
    <property type="match status" value="1"/>
</dbReference>